<dbReference type="InterPro" id="IPR007921">
    <property type="entry name" value="CHAP_dom"/>
</dbReference>
<evidence type="ECO:0000313" key="2">
    <source>
        <dbReference type="EMBL" id="ACY98614.1"/>
    </source>
</evidence>
<dbReference type="Proteomes" id="UP000001918">
    <property type="component" value="Chromosome"/>
</dbReference>
<dbReference type="EMBL" id="CP001738">
    <property type="protein sequence ID" value="ACY98614.1"/>
    <property type="molecule type" value="Genomic_DNA"/>
</dbReference>
<protein>
    <submittedName>
        <fullName evidence="2">CHAP domain containing protein</fullName>
    </submittedName>
</protein>
<evidence type="ECO:0000259" key="1">
    <source>
        <dbReference type="Pfam" id="PF05257"/>
    </source>
</evidence>
<dbReference type="KEGG" id="tcu:Tcur_3072"/>
<gene>
    <name evidence="2" type="ordered locus">Tcur_3072</name>
</gene>
<accession>D1A8X6</accession>
<organism evidence="2 3">
    <name type="scientific">Thermomonospora curvata (strain ATCC 19995 / DSM 43183 / JCM 3096 / KCTC 9072 / NBRC 15933 / NCIMB 10081 / Henssen B9)</name>
    <dbReference type="NCBI Taxonomy" id="471852"/>
    <lineage>
        <taxon>Bacteria</taxon>
        <taxon>Bacillati</taxon>
        <taxon>Actinomycetota</taxon>
        <taxon>Actinomycetes</taxon>
        <taxon>Streptosporangiales</taxon>
        <taxon>Thermomonosporaceae</taxon>
        <taxon>Thermomonospora</taxon>
    </lineage>
</organism>
<dbReference type="HOGENOM" id="CLU_103363_0_0_11"/>
<proteinExistence type="predicted"/>
<dbReference type="AlphaFoldDB" id="D1A8X6"/>
<dbReference type="eggNOG" id="COG3942">
    <property type="taxonomic scope" value="Bacteria"/>
</dbReference>
<reference evidence="2 3" key="1">
    <citation type="journal article" date="2011" name="Stand. Genomic Sci.">
        <title>Complete genome sequence of Thermomonospora curvata type strain (B9).</title>
        <authorList>
            <person name="Chertkov O."/>
            <person name="Sikorski J."/>
            <person name="Nolan M."/>
            <person name="Lapidus A."/>
            <person name="Lucas S."/>
            <person name="Del Rio T.G."/>
            <person name="Tice H."/>
            <person name="Cheng J.F."/>
            <person name="Goodwin L."/>
            <person name="Pitluck S."/>
            <person name="Liolios K."/>
            <person name="Ivanova N."/>
            <person name="Mavromatis K."/>
            <person name="Mikhailova N."/>
            <person name="Ovchinnikova G."/>
            <person name="Pati A."/>
            <person name="Chen A."/>
            <person name="Palaniappan K."/>
            <person name="Djao O.D."/>
            <person name="Land M."/>
            <person name="Hauser L."/>
            <person name="Chang Y.J."/>
            <person name="Jeffries C.D."/>
            <person name="Brettin T."/>
            <person name="Han C."/>
            <person name="Detter J.C."/>
            <person name="Rohde M."/>
            <person name="Goker M."/>
            <person name="Woyke T."/>
            <person name="Bristow J."/>
            <person name="Eisen J.A."/>
            <person name="Markowitz V."/>
            <person name="Hugenholtz P."/>
            <person name="Klenk H.P."/>
            <person name="Kyrpides N.C."/>
        </authorList>
    </citation>
    <scope>NUCLEOTIDE SEQUENCE [LARGE SCALE GENOMIC DNA]</scope>
    <source>
        <strain evidence="3">ATCC 19995 / DSM 43183 / JCM 3096 / KCTC 9072 / NBRC 15933 / NCIMB 10081 / Henssen B9</strain>
    </source>
</reference>
<dbReference type="InterPro" id="IPR038765">
    <property type="entry name" value="Papain-like_cys_pep_sf"/>
</dbReference>
<dbReference type="STRING" id="471852.Tcur_3072"/>
<sequence>MLVAGKHHITRLTRTLQSRKSTVASALVAGAVATTALGVAAQAPAQAAVGAAAPITTLAESGKAAKSLAGGTGTVSSAHAAVYKAPAKKHGGKKAVTAGEVIEVAESQLGLTEDAKGESKFGKWYASTPHAKRTLQRDGGGSDPKVYKSAPWCAMFVTWVGEQVGTDELGADAYTVTHAKSFKDKGRWGTKPKPGAVVFFDWAGGKSIGGIDHVGLVAEVLDNGKIKTVEGNISNAVVSKVRTPDTIVGYGYPDYAAE</sequence>
<evidence type="ECO:0000313" key="3">
    <source>
        <dbReference type="Proteomes" id="UP000001918"/>
    </source>
</evidence>
<name>D1A8X6_THECD</name>
<dbReference type="Gene3D" id="3.90.1720.10">
    <property type="entry name" value="endopeptidase domain like (from Nostoc punctiforme)"/>
    <property type="match status" value="1"/>
</dbReference>
<feature type="domain" description="Peptidase C51" evidence="1">
    <location>
        <begin position="148"/>
        <end position="232"/>
    </location>
</feature>
<dbReference type="Pfam" id="PF05257">
    <property type="entry name" value="CHAP"/>
    <property type="match status" value="1"/>
</dbReference>
<dbReference type="SUPFAM" id="SSF54001">
    <property type="entry name" value="Cysteine proteinases"/>
    <property type="match status" value="1"/>
</dbReference>
<keyword evidence="3" id="KW-1185">Reference proteome</keyword>